<dbReference type="InterPro" id="IPR006311">
    <property type="entry name" value="TAT_signal"/>
</dbReference>
<evidence type="ECO:0000313" key="7">
    <source>
        <dbReference type="Proteomes" id="UP000017396"/>
    </source>
</evidence>
<dbReference type="KEGG" id="glj:GKIL_4026"/>
<dbReference type="PROSITE" id="PS51318">
    <property type="entry name" value="TAT"/>
    <property type="match status" value="1"/>
</dbReference>
<evidence type="ECO:0000259" key="5">
    <source>
        <dbReference type="Pfam" id="PF07732"/>
    </source>
</evidence>
<evidence type="ECO:0000256" key="1">
    <source>
        <dbReference type="ARBA" id="ARBA00022723"/>
    </source>
</evidence>
<reference evidence="6 7" key="1">
    <citation type="journal article" date="2013" name="PLoS ONE">
        <title>Cultivation and Complete Genome Sequencing of Gloeobacter kilaueensis sp. nov., from a Lava Cave in Kilauea Caldera, Hawai'i.</title>
        <authorList>
            <person name="Saw J.H."/>
            <person name="Schatz M."/>
            <person name="Brown M.V."/>
            <person name="Kunkel D.D."/>
            <person name="Foster J.S."/>
            <person name="Shick H."/>
            <person name="Christensen S."/>
            <person name="Hou S."/>
            <person name="Wan X."/>
            <person name="Donachie S.P."/>
        </authorList>
    </citation>
    <scope>NUCLEOTIDE SEQUENCE [LARGE SCALE GENOMIC DNA]</scope>
    <source>
        <strain evidence="7">JS</strain>
    </source>
</reference>
<keyword evidence="1" id="KW-0479">Metal-binding</keyword>
<dbReference type="Gene3D" id="2.60.40.420">
    <property type="entry name" value="Cupredoxins - blue copper proteins"/>
    <property type="match status" value="2"/>
</dbReference>
<feature type="domain" description="Plastocyanin-like" evidence="4">
    <location>
        <begin position="213"/>
        <end position="319"/>
    </location>
</feature>
<dbReference type="GO" id="GO:0050421">
    <property type="term" value="F:nitrite reductase (NO-forming) activity"/>
    <property type="evidence" value="ECO:0007669"/>
    <property type="project" value="UniProtKB-EC"/>
</dbReference>
<dbReference type="eggNOG" id="COG2132">
    <property type="taxonomic scope" value="Bacteria"/>
</dbReference>
<keyword evidence="2 6" id="KW-0560">Oxidoreductase</keyword>
<dbReference type="HOGENOM" id="CLU_031740_0_0_3"/>
<dbReference type="InterPro" id="IPR045087">
    <property type="entry name" value="Cu-oxidase_fam"/>
</dbReference>
<dbReference type="InterPro" id="IPR011706">
    <property type="entry name" value="Cu-oxidase_C"/>
</dbReference>
<dbReference type="OrthoDB" id="9757546at2"/>
<dbReference type="InterPro" id="IPR011707">
    <property type="entry name" value="Cu-oxidase-like_N"/>
</dbReference>
<protein>
    <submittedName>
        <fullName evidence="6">Multicopper oxidase type 3</fullName>
        <ecNumber evidence="6">1.7.2.1</ecNumber>
    </submittedName>
</protein>
<dbReference type="STRING" id="1183438.GKIL_4026"/>
<dbReference type="PANTHER" id="PTHR11709">
    <property type="entry name" value="MULTI-COPPER OXIDASE"/>
    <property type="match status" value="1"/>
</dbReference>
<dbReference type="PATRIC" id="fig|1183438.3.peg.3963"/>
<dbReference type="AlphaFoldDB" id="U5QMP3"/>
<dbReference type="RefSeq" id="WP_023175612.1">
    <property type="nucleotide sequence ID" value="NC_022600.1"/>
</dbReference>
<evidence type="ECO:0000259" key="4">
    <source>
        <dbReference type="Pfam" id="PF07731"/>
    </source>
</evidence>
<feature type="domain" description="Plastocyanin-like" evidence="5">
    <location>
        <begin position="92"/>
        <end position="186"/>
    </location>
</feature>
<dbReference type="EC" id="1.7.2.1" evidence="6"/>
<evidence type="ECO:0000313" key="6">
    <source>
        <dbReference type="EMBL" id="AGY60272.1"/>
    </source>
</evidence>
<name>U5QMP3_GLOK1</name>
<dbReference type="GO" id="GO:0005507">
    <property type="term" value="F:copper ion binding"/>
    <property type="evidence" value="ECO:0007669"/>
    <property type="project" value="InterPro"/>
</dbReference>
<dbReference type="Pfam" id="PF07732">
    <property type="entry name" value="Cu-oxidase_3"/>
    <property type="match status" value="1"/>
</dbReference>
<evidence type="ECO:0000256" key="3">
    <source>
        <dbReference type="ARBA" id="ARBA00023008"/>
    </source>
</evidence>
<accession>U5QMP3</accession>
<dbReference type="EMBL" id="CP003587">
    <property type="protein sequence ID" value="AGY60272.1"/>
    <property type="molecule type" value="Genomic_DNA"/>
</dbReference>
<dbReference type="PANTHER" id="PTHR11709:SF394">
    <property type="entry name" value="FI03373P-RELATED"/>
    <property type="match status" value="1"/>
</dbReference>
<dbReference type="CDD" id="cd11024">
    <property type="entry name" value="CuRO_1_2DMCO_NIR_like"/>
    <property type="match status" value="1"/>
</dbReference>
<dbReference type="Proteomes" id="UP000017396">
    <property type="component" value="Chromosome"/>
</dbReference>
<sequence>MKVGRRQLLGWGLAGAGVAGATALPYLLRRRSAVRIPPASGAAEVSAFNPMALLRQFDYGTLKQENGTRVREFRIEARTGRVQLNPALSFISWNFGGRIPGPTLRAQAGERVRVLFVNHGGHAHTMHFHGVHSGAMDGIRPVRDGAATIYEFDAEPFGVHLYHCHISPVARHISKGLYGMFIVDPPDGRAPADEMVLVMGGFDLYDRGRNDIYAFNGIPNYYLQHPIRIYQDQLVRLYLLNMVEWQPALTFHLHANFFRLLRTGRTLEATEEADVVTMGTAERHILEFSYRYPGAYMFHPHQDVVAENGCMGQFLVLPADGTAPAAIDTGHAHS</sequence>
<keyword evidence="7" id="KW-1185">Reference proteome</keyword>
<evidence type="ECO:0000256" key="2">
    <source>
        <dbReference type="ARBA" id="ARBA00023002"/>
    </source>
</evidence>
<dbReference type="Pfam" id="PF07731">
    <property type="entry name" value="Cu-oxidase_2"/>
    <property type="match status" value="1"/>
</dbReference>
<proteinExistence type="predicted"/>
<keyword evidence="3" id="KW-0186">Copper</keyword>
<gene>
    <name evidence="6" type="ORF">GKIL_4026</name>
</gene>
<dbReference type="SUPFAM" id="SSF49503">
    <property type="entry name" value="Cupredoxins"/>
    <property type="match status" value="2"/>
</dbReference>
<organism evidence="6 7">
    <name type="scientific">Gloeobacter kilaueensis (strain ATCC BAA-2537 / CCAP 1431/1 / ULC 316 / JS1)</name>
    <dbReference type="NCBI Taxonomy" id="1183438"/>
    <lineage>
        <taxon>Bacteria</taxon>
        <taxon>Bacillati</taxon>
        <taxon>Cyanobacteriota</taxon>
        <taxon>Cyanophyceae</taxon>
        <taxon>Gloeobacterales</taxon>
        <taxon>Gloeobacteraceae</taxon>
        <taxon>Gloeobacter</taxon>
    </lineage>
</organism>
<dbReference type="InterPro" id="IPR008972">
    <property type="entry name" value="Cupredoxin"/>
</dbReference>